<keyword evidence="2" id="KW-1185">Reference proteome</keyword>
<dbReference type="Proteomes" id="UP000077755">
    <property type="component" value="Chromosome 6"/>
</dbReference>
<reference evidence="1" key="2">
    <citation type="submission" date="2022-03" db="EMBL/GenBank/DDBJ databases">
        <title>Draft title - Genomic analysis of global carrot germplasm unveils the trajectory of domestication and the origin of high carotenoid orange carrot.</title>
        <authorList>
            <person name="Iorizzo M."/>
            <person name="Ellison S."/>
            <person name="Senalik D."/>
            <person name="Macko-Podgorni A."/>
            <person name="Grzebelus D."/>
            <person name="Bostan H."/>
            <person name="Rolling W."/>
            <person name="Curaba J."/>
            <person name="Simon P."/>
        </authorList>
    </citation>
    <scope>NUCLEOTIDE SEQUENCE</scope>
    <source>
        <tissue evidence="1">Leaf</tissue>
    </source>
</reference>
<dbReference type="Gramene" id="KZM90243">
    <property type="protein sequence ID" value="KZM90243"/>
    <property type="gene ID" value="DCAR_022392"/>
</dbReference>
<proteinExistence type="predicted"/>
<reference evidence="1" key="1">
    <citation type="journal article" date="2016" name="Nat. Genet.">
        <title>A high-quality carrot genome assembly provides new insights into carotenoid accumulation and asterid genome evolution.</title>
        <authorList>
            <person name="Iorizzo M."/>
            <person name="Ellison S."/>
            <person name="Senalik D."/>
            <person name="Zeng P."/>
            <person name="Satapoomin P."/>
            <person name="Huang J."/>
            <person name="Bowman M."/>
            <person name="Iovene M."/>
            <person name="Sanseverino W."/>
            <person name="Cavagnaro P."/>
            <person name="Yildiz M."/>
            <person name="Macko-Podgorni A."/>
            <person name="Moranska E."/>
            <person name="Grzebelus E."/>
            <person name="Grzebelus D."/>
            <person name="Ashrafi H."/>
            <person name="Zheng Z."/>
            <person name="Cheng S."/>
            <person name="Spooner D."/>
            <person name="Van Deynze A."/>
            <person name="Simon P."/>
        </authorList>
    </citation>
    <scope>NUCLEOTIDE SEQUENCE</scope>
    <source>
        <tissue evidence="1">Leaf</tissue>
    </source>
</reference>
<evidence type="ECO:0000313" key="2">
    <source>
        <dbReference type="Proteomes" id="UP000077755"/>
    </source>
</evidence>
<sequence length="86" mass="9246">MNSGQASELQTRVSDVLRRRGEESGLQAFLRARCINTQGQQGYVGISRHQNATCTSTAQQMPGSNLLASGNGAYHGFNKNGDTNKC</sequence>
<accession>A0A161XC95</accession>
<name>A0A161XC95_DAUCS</name>
<evidence type="ECO:0000313" key="1">
    <source>
        <dbReference type="EMBL" id="WOH04368.1"/>
    </source>
</evidence>
<dbReference type="AlphaFoldDB" id="A0A161XC95"/>
<protein>
    <submittedName>
        <fullName evidence="1">Uncharacterized protein</fullName>
    </submittedName>
</protein>
<dbReference type="EMBL" id="CP093348">
    <property type="protein sequence ID" value="WOH04368.1"/>
    <property type="molecule type" value="Genomic_DNA"/>
</dbReference>
<organism evidence="1 2">
    <name type="scientific">Daucus carota subsp. sativus</name>
    <name type="common">Carrot</name>
    <dbReference type="NCBI Taxonomy" id="79200"/>
    <lineage>
        <taxon>Eukaryota</taxon>
        <taxon>Viridiplantae</taxon>
        <taxon>Streptophyta</taxon>
        <taxon>Embryophyta</taxon>
        <taxon>Tracheophyta</taxon>
        <taxon>Spermatophyta</taxon>
        <taxon>Magnoliopsida</taxon>
        <taxon>eudicotyledons</taxon>
        <taxon>Gunneridae</taxon>
        <taxon>Pentapetalae</taxon>
        <taxon>asterids</taxon>
        <taxon>campanulids</taxon>
        <taxon>Apiales</taxon>
        <taxon>Apiaceae</taxon>
        <taxon>Apioideae</taxon>
        <taxon>Scandiceae</taxon>
        <taxon>Daucinae</taxon>
        <taxon>Daucus</taxon>
        <taxon>Daucus sect. Daucus</taxon>
    </lineage>
</organism>
<gene>
    <name evidence="1" type="ORF">DCAR_0623777</name>
</gene>